<dbReference type="Proteomes" id="UP001325140">
    <property type="component" value="Chromosome"/>
</dbReference>
<feature type="transmembrane region" description="Helical" evidence="6">
    <location>
        <begin position="41"/>
        <end position="62"/>
    </location>
</feature>
<comment type="subcellular location">
    <subcellularLocation>
        <location evidence="1">Membrane</location>
        <topology evidence="1">Multi-pass membrane protein</topology>
    </subcellularLocation>
</comment>
<dbReference type="CDD" id="cd10432">
    <property type="entry name" value="BI-1-like_bacterial"/>
    <property type="match status" value="1"/>
</dbReference>
<dbReference type="RefSeq" id="WP_323721984.1">
    <property type="nucleotide sequence ID" value="NZ_CP110343.1"/>
</dbReference>
<dbReference type="Pfam" id="PF01027">
    <property type="entry name" value="Bax1-I"/>
    <property type="match status" value="1"/>
</dbReference>
<evidence type="ECO:0000256" key="1">
    <source>
        <dbReference type="ARBA" id="ARBA00004141"/>
    </source>
</evidence>
<evidence type="ECO:0000256" key="5">
    <source>
        <dbReference type="ARBA" id="ARBA00023136"/>
    </source>
</evidence>
<keyword evidence="4 6" id="KW-1133">Transmembrane helix</keyword>
<evidence type="ECO:0000256" key="3">
    <source>
        <dbReference type="ARBA" id="ARBA00022692"/>
    </source>
</evidence>
<comment type="similarity">
    <text evidence="2 6">Belongs to the BI1 family.</text>
</comment>
<dbReference type="PANTHER" id="PTHR23291">
    <property type="entry name" value="BAX INHIBITOR-RELATED"/>
    <property type="match status" value="1"/>
</dbReference>
<feature type="transmembrane region" description="Helical" evidence="6">
    <location>
        <begin position="68"/>
        <end position="87"/>
    </location>
</feature>
<reference evidence="7" key="1">
    <citation type="submission" date="2022-10" db="EMBL/GenBank/DDBJ databases">
        <title>Host association and intracellularity evolved multiple times independently in the Rickettsiales.</title>
        <authorList>
            <person name="Castelli M."/>
            <person name="Nardi T."/>
            <person name="Gammuto L."/>
            <person name="Bellinzona G."/>
            <person name="Sabaneyeva E."/>
            <person name="Potekhin A."/>
            <person name="Serra V."/>
            <person name="Petroni G."/>
            <person name="Sassera D."/>
        </authorList>
    </citation>
    <scope>NUCLEOTIDE SEQUENCE [LARGE SCALE GENOMIC DNA]</scope>
    <source>
        <strain evidence="7">US_Bl 11III1</strain>
    </source>
</reference>
<evidence type="ECO:0000313" key="8">
    <source>
        <dbReference type="Proteomes" id="UP001325140"/>
    </source>
</evidence>
<feature type="transmembrane region" description="Helical" evidence="6">
    <location>
        <begin position="220"/>
        <end position="243"/>
    </location>
</feature>
<evidence type="ECO:0000313" key="7">
    <source>
        <dbReference type="EMBL" id="WPX98007.1"/>
    </source>
</evidence>
<evidence type="ECO:0000256" key="2">
    <source>
        <dbReference type="ARBA" id="ARBA00010350"/>
    </source>
</evidence>
<name>A0ABZ0UQ38_9RICK</name>
<feature type="transmembrane region" description="Helical" evidence="6">
    <location>
        <begin position="99"/>
        <end position="117"/>
    </location>
</feature>
<accession>A0ABZ0UQ38</accession>
<dbReference type="EMBL" id="CP110343">
    <property type="protein sequence ID" value="WPX98007.1"/>
    <property type="molecule type" value="Genomic_DNA"/>
</dbReference>
<organism evidence="7 8">
    <name type="scientific">Candidatus Fokinia crypta</name>
    <dbReference type="NCBI Taxonomy" id="1920990"/>
    <lineage>
        <taxon>Bacteria</taxon>
        <taxon>Pseudomonadati</taxon>
        <taxon>Pseudomonadota</taxon>
        <taxon>Alphaproteobacteria</taxon>
        <taxon>Rickettsiales</taxon>
        <taxon>Candidatus Midichloriaceae</taxon>
        <taxon>Candidatus Fokinia</taxon>
    </lineage>
</organism>
<feature type="transmembrane region" description="Helical" evidence="6">
    <location>
        <begin position="123"/>
        <end position="143"/>
    </location>
</feature>
<feature type="transmembrane region" description="Helical" evidence="6">
    <location>
        <begin position="155"/>
        <end position="172"/>
    </location>
</feature>
<keyword evidence="8" id="KW-1185">Reference proteome</keyword>
<proteinExistence type="inferred from homology"/>
<dbReference type="PANTHER" id="PTHR23291:SF50">
    <property type="entry name" value="PROTEIN LIFEGUARD 4"/>
    <property type="match status" value="1"/>
</dbReference>
<evidence type="ECO:0000256" key="4">
    <source>
        <dbReference type="ARBA" id="ARBA00022989"/>
    </source>
</evidence>
<protein>
    <submittedName>
        <fullName evidence="7">Bax inhibitor-1/YccA family protein</fullName>
    </submittedName>
</protein>
<gene>
    <name evidence="7" type="ORF">Fokcrypt_00535</name>
</gene>
<feature type="transmembrane region" description="Helical" evidence="6">
    <location>
        <begin position="178"/>
        <end position="199"/>
    </location>
</feature>
<keyword evidence="3 6" id="KW-0812">Transmembrane</keyword>
<keyword evidence="5 6" id="KW-0472">Membrane</keyword>
<sequence length="251" mass="28113">MMSRYEKRYYENIENTRSARADSVTYDAGLRTYMIKVYRDMTISLGITAFVAFLIMSVPPLARLLFGTPLYMIFMFAPLAIGWYSSAKFMTMSPSQVRNMLWLLASSIGVSISVITITFEIDMVLRAALITTGMFGGMSIYGYTTKSDLSGIGSFAMMGLIGMVVASIINIFMQSPVIYYVLSAVGVLVFTIMIAYDTQKVRDTYYMIGGGSDSAMSEKVAIYGAMTLYMDFINLFIHVVQLLRFMNGRRD</sequence>
<evidence type="ECO:0000256" key="6">
    <source>
        <dbReference type="RuleBase" id="RU004379"/>
    </source>
</evidence>
<dbReference type="InterPro" id="IPR006214">
    <property type="entry name" value="Bax_inhibitor_1-related"/>
</dbReference>